<gene>
    <name evidence="2" type="ORF">ACFSHS_07725</name>
</gene>
<keyword evidence="1" id="KW-0472">Membrane</keyword>
<dbReference type="Proteomes" id="UP001597402">
    <property type="component" value="Unassembled WGS sequence"/>
</dbReference>
<evidence type="ECO:0000313" key="3">
    <source>
        <dbReference type="Proteomes" id="UP001597402"/>
    </source>
</evidence>
<keyword evidence="3" id="KW-1185">Reference proteome</keyword>
<evidence type="ECO:0008006" key="4">
    <source>
        <dbReference type="Google" id="ProtNLM"/>
    </source>
</evidence>
<keyword evidence="1" id="KW-1133">Transmembrane helix</keyword>
<reference evidence="3" key="1">
    <citation type="journal article" date="2019" name="Int. J. Syst. Evol. Microbiol.">
        <title>The Global Catalogue of Microorganisms (GCM) 10K type strain sequencing project: providing services to taxonomists for standard genome sequencing and annotation.</title>
        <authorList>
            <consortium name="The Broad Institute Genomics Platform"/>
            <consortium name="The Broad Institute Genome Sequencing Center for Infectious Disease"/>
            <person name="Wu L."/>
            <person name="Ma J."/>
        </authorList>
    </citation>
    <scope>NUCLEOTIDE SEQUENCE [LARGE SCALE GENOMIC DNA]</scope>
    <source>
        <strain evidence="3">JCM 3338</strain>
    </source>
</reference>
<name>A0ABW4X8Q0_9ACTN</name>
<dbReference type="EMBL" id="JBHUHP010000008">
    <property type="protein sequence ID" value="MFD2091464.1"/>
    <property type="molecule type" value="Genomic_DNA"/>
</dbReference>
<organism evidence="2 3">
    <name type="scientific">Blastococcus deserti</name>
    <dbReference type="NCBI Taxonomy" id="2259033"/>
    <lineage>
        <taxon>Bacteria</taxon>
        <taxon>Bacillati</taxon>
        <taxon>Actinomycetota</taxon>
        <taxon>Actinomycetes</taxon>
        <taxon>Geodermatophilales</taxon>
        <taxon>Geodermatophilaceae</taxon>
        <taxon>Blastococcus</taxon>
    </lineage>
</organism>
<accession>A0ABW4X8Q0</accession>
<feature type="transmembrane region" description="Helical" evidence="1">
    <location>
        <begin position="95"/>
        <end position="114"/>
    </location>
</feature>
<proteinExistence type="predicted"/>
<protein>
    <recommendedName>
        <fullName evidence="4">Peptidase S9</fullName>
    </recommendedName>
</protein>
<keyword evidence="1" id="KW-0812">Transmembrane</keyword>
<sequence length="159" mass="16513">MITKPSRSRAVAALATGAATVMYYATPDFIPSRRARGWTKAGLVAVSVAASVPELRAAWATARERPRLDGGLDGGLDGETPPSEAFGSLPARGKVVVLGFVGAVLAGSVGWVVVAERWAFRRGQARAAAGKRLPHTGPALLYGALEGGLWLLPTPSDTH</sequence>
<dbReference type="RefSeq" id="WP_376873775.1">
    <property type="nucleotide sequence ID" value="NZ_JBHUHP010000008.1"/>
</dbReference>
<evidence type="ECO:0000313" key="2">
    <source>
        <dbReference type="EMBL" id="MFD2091464.1"/>
    </source>
</evidence>
<evidence type="ECO:0000256" key="1">
    <source>
        <dbReference type="SAM" id="Phobius"/>
    </source>
</evidence>
<comment type="caution">
    <text evidence="2">The sequence shown here is derived from an EMBL/GenBank/DDBJ whole genome shotgun (WGS) entry which is preliminary data.</text>
</comment>